<keyword evidence="7 12" id="KW-0227">DNA damage</keyword>
<keyword evidence="11 12" id="KW-0742">SOS response</keyword>
<evidence type="ECO:0000256" key="10">
    <source>
        <dbReference type="ARBA" id="ARBA00023204"/>
    </source>
</evidence>
<name>A0A0F4KY23_9LACO</name>
<evidence type="ECO:0000256" key="5">
    <source>
        <dbReference type="ARBA" id="ARBA00022705"/>
    </source>
</evidence>
<keyword evidence="4 12" id="KW-0963">Cytoplasm</keyword>
<dbReference type="HAMAP" id="MF_00365">
    <property type="entry name" value="RecF"/>
    <property type="match status" value="1"/>
</dbReference>
<comment type="caution">
    <text evidence="15">The sequence shown here is derived from an EMBL/GenBank/DDBJ whole genome shotgun (WGS) entry which is preliminary data.</text>
</comment>
<evidence type="ECO:0000259" key="14">
    <source>
        <dbReference type="Pfam" id="PF02463"/>
    </source>
</evidence>
<proteinExistence type="inferred from homology"/>
<dbReference type="GO" id="GO:0006260">
    <property type="term" value="P:DNA replication"/>
    <property type="evidence" value="ECO:0007669"/>
    <property type="project" value="UniProtKB-UniRule"/>
</dbReference>
<dbReference type="CDD" id="cd03242">
    <property type="entry name" value="ABC_RecF"/>
    <property type="match status" value="1"/>
</dbReference>
<evidence type="ECO:0000256" key="8">
    <source>
        <dbReference type="ARBA" id="ARBA00022840"/>
    </source>
</evidence>
<keyword evidence="5 12" id="KW-0235">DNA replication</keyword>
<comment type="function">
    <text evidence="12 13">The RecF protein is involved in DNA metabolism; it is required for DNA replication and normal SOS inducibility. RecF binds preferentially to single-stranded, linear DNA. It also seems to bind ATP.</text>
</comment>
<dbReference type="SUPFAM" id="SSF52540">
    <property type="entry name" value="P-loop containing nucleoside triphosphate hydrolases"/>
    <property type="match status" value="1"/>
</dbReference>
<evidence type="ECO:0000256" key="13">
    <source>
        <dbReference type="RuleBase" id="RU000578"/>
    </source>
</evidence>
<evidence type="ECO:0000256" key="3">
    <source>
        <dbReference type="ARBA" id="ARBA00020170"/>
    </source>
</evidence>
<evidence type="ECO:0000313" key="15">
    <source>
        <dbReference type="EMBL" id="KJY51487.1"/>
    </source>
</evidence>
<dbReference type="InterPro" id="IPR027417">
    <property type="entry name" value="P-loop_NTPase"/>
</dbReference>
<evidence type="ECO:0000256" key="9">
    <source>
        <dbReference type="ARBA" id="ARBA00023125"/>
    </source>
</evidence>
<dbReference type="Gene3D" id="3.40.50.300">
    <property type="entry name" value="P-loop containing nucleotide triphosphate hydrolases"/>
    <property type="match status" value="1"/>
</dbReference>
<dbReference type="STRING" id="1218508.JG29_00040"/>
<dbReference type="GO" id="GO:0003697">
    <property type="term" value="F:single-stranded DNA binding"/>
    <property type="evidence" value="ECO:0007669"/>
    <property type="project" value="UniProtKB-UniRule"/>
</dbReference>
<dbReference type="OrthoDB" id="9803889at2"/>
<accession>A0A0F4KY23</accession>
<dbReference type="Pfam" id="PF02463">
    <property type="entry name" value="SMC_N"/>
    <property type="match status" value="1"/>
</dbReference>
<dbReference type="GO" id="GO:0005737">
    <property type="term" value="C:cytoplasm"/>
    <property type="evidence" value="ECO:0007669"/>
    <property type="project" value="UniProtKB-SubCell"/>
</dbReference>
<evidence type="ECO:0000256" key="7">
    <source>
        <dbReference type="ARBA" id="ARBA00022763"/>
    </source>
</evidence>
<comment type="similarity">
    <text evidence="2 12 13">Belongs to the RecF family.</text>
</comment>
<evidence type="ECO:0000256" key="12">
    <source>
        <dbReference type="HAMAP-Rule" id="MF_00365"/>
    </source>
</evidence>
<sequence>MYLQALALRNFRNYAHLNLKFSPQTNIFLGQNAQGKTNLLEAIYVLALVRSHRTNNNQELIKWGQDFGKITGQVQRQGSHLTLELLLRQAGKKASLNHLEQKKLSSYVGKLNVVLFSPENLDLVKGAPNIRRRFIDMELGQINRAYLVNSSRYRQVLKQRNNYLKQLQKKQVHDEVYLDVISDQLAGYGAAVIFARQHFLQQLQQFLQPLHSQITGGQEQIVLDYQTAVKEKELTVEKIYQNLLQQLQRQKQHDIFVGSTSVGPHRDDFHFLVNGNDLQKFGSQGQQRTAVLSLKLAELDFFQEAVGDYPILLLDDVLSELDQFRQTHLLQTIQDRIQTFITTTSLDNVDLSVISAPKIFTIKAGGII</sequence>
<evidence type="ECO:0000256" key="11">
    <source>
        <dbReference type="ARBA" id="ARBA00023236"/>
    </source>
</evidence>
<gene>
    <name evidence="12 15" type="primary">recF</name>
    <name evidence="15" type="ORF">JG29_00040</name>
</gene>
<dbReference type="AlphaFoldDB" id="A0A0F4KY23"/>
<evidence type="ECO:0000256" key="6">
    <source>
        <dbReference type="ARBA" id="ARBA00022741"/>
    </source>
</evidence>
<dbReference type="GO" id="GO:0009432">
    <property type="term" value="P:SOS response"/>
    <property type="evidence" value="ECO:0007669"/>
    <property type="project" value="UniProtKB-UniRule"/>
</dbReference>
<evidence type="ECO:0000256" key="4">
    <source>
        <dbReference type="ARBA" id="ARBA00022490"/>
    </source>
</evidence>
<dbReference type="PANTHER" id="PTHR32182:SF0">
    <property type="entry name" value="DNA REPLICATION AND REPAIR PROTEIN RECF"/>
    <property type="match status" value="1"/>
</dbReference>
<feature type="binding site" evidence="12">
    <location>
        <begin position="30"/>
        <end position="37"/>
    </location>
    <ligand>
        <name>ATP</name>
        <dbReference type="ChEBI" id="CHEBI:30616"/>
    </ligand>
</feature>
<reference evidence="15 16" key="1">
    <citation type="submission" date="2014-12" db="EMBL/GenBank/DDBJ databases">
        <title>Comparative genomics of the lactic acid bacteria isolated from the honey bee gut.</title>
        <authorList>
            <person name="Ellegaard K.M."/>
            <person name="Tamarit D."/>
            <person name="Javelind E."/>
            <person name="Olofsson T."/>
            <person name="Andersson S.G."/>
            <person name="Vasquez A."/>
        </authorList>
    </citation>
    <scope>NUCLEOTIDE SEQUENCE [LARGE SCALE GENOMIC DNA]</scope>
    <source>
        <strain evidence="15 16">Hon2</strain>
    </source>
</reference>
<keyword evidence="6 12" id="KW-0547">Nucleotide-binding</keyword>
<dbReference type="PATRIC" id="fig|1218508.4.peg.4"/>
<protein>
    <recommendedName>
        <fullName evidence="3 12">DNA replication and repair protein RecF</fullName>
    </recommendedName>
</protein>
<dbReference type="PROSITE" id="PS00618">
    <property type="entry name" value="RECF_2"/>
    <property type="match status" value="1"/>
</dbReference>
<dbReference type="PROSITE" id="PS00617">
    <property type="entry name" value="RECF_1"/>
    <property type="match status" value="1"/>
</dbReference>
<dbReference type="RefSeq" id="WP_045921939.1">
    <property type="nucleotide sequence ID" value="NZ_JBHTHW010000004.1"/>
</dbReference>
<dbReference type="InterPro" id="IPR042174">
    <property type="entry name" value="RecF_2"/>
</dbReference>
<keyword evidence="16" id="KW-1185">Reference proteome</keyword>
<dbReference type="Proteomes" id="UP000033695">
    <property type="component" value="Unassembled WGS sequence"/>
</dbReference>
<dbReference type="GO" id="GO:0006302">
    <property type="term" value="P:double-strand break repair"/>
    <property type="evidence" value="ECO:0007669"/>
    <property type="project" value="TreeGrafter"/>
</dbReference>
<keyword evidence="10 12" id="KW-0234">DNA repair</keyword>
<evidence type="ECO:0000313" key="16">
    <source>
        <dbReference type="Proteomes" id="UP000033695"/>
    </source>
</evidence>
<comment type="subcellular location">
    <subcellularLocation>
        <location evidence="1 12 13">Cytoplasm</location>
    </subcellularLocation>
</comment>
<dbReference type="NCBIfam" id="TIGR00611">
    <property type="entry name" value="recf"/>
    <property type="match status" value="1"/>
</dbReference>
<dbReference type="InterPro" id="IPR018078">
    <property type="entry name" value="DNA-binding_RecF_CS"/>
</dbReference>
<dbReference type="GO" id="GO:0000731">
    <property type="term" value="P:DNA synthesis involved in DNA repair"/>
    <property type="evidence" value="ECO:0007669"/>
    <property type="project" value="TreeGrafter"/>
</dbReference>
<dbReference type="EMBL" id="JXBZ01000001">
    <property type="protein sequence ID" value="KJY51487.1"/>
    <property type="molecule type" value="Genomic_DNA"/>
</dbReference>
<dbReference type="InterPro" id="IPR003395">
    <property type="entry name" value="RecF/RecN/SMC_N"/>
</dbReference>
<keyword evidence="8 12" id="KW-0067">ATP-binding</keyword>
<keyword evidence="9 12" id="KW-0238">DNA-binding</keyword>
<dbReference type="InterPro" id="IPR001238">
    <property type="entry name" value="DNA-binding_RecF"/>
</dbReference>
<dbReference type="Gene3D" id="1.20.1050.90">
    <property type="entry name" value="RecF/RecN/SMC, N-terminal domain"/>
    <property type="match status" value="1"/>
</dbReference>
<dbReference type="GO" id="GO:0005524">
    <property type="term" value="F:ATP binding"/>
    <property type="evidence" value="ECO:0007669"/>
    <property type="project" value="UniProtKB-UniRule"/>
</dbReference>
<organism evidence="15 16">
    <name type="scientific">Bombilactobacillus mellis</name>
    <dbReference type="NCBI Taxonomy" id="1218508"/>
    <lineage>
        <taxon>Bacteria</taxon>
        <taxon>Bacillati</taxon>
        <taxon>Bacillota</taxon>
        <taxon>Bacilli</taxon>
        <taxon>Lactobacillales</taxon>
        <taxon>Lactobacillaceae</taxon>
        <taxon>Bombilactobacillus</taxon>
    </lineage>
</organism>
<evidence type="ECO:0000256" key="2">
    <source>
        <dbReference type="ARBA" id="ARBA00008016"/>
    </source>
</evidence>
<feature type="domain" description="RecF/RecN/SMC N-terminal" evidence="14">
    <location>
        <begin position="2"/>
        <end position="345"/>
    </location>
</feature>
<dbReference type="HOGENOM" id="CLU_040267_0_1_9"/>
<dbReference type="PANTHER" id="PTHR32182">
    <property type="entry name" value="DNA REPLICATION AND REPAIR PROTEIN RECF"/>
    <property type="match status" value="1"/>
</dbReference>
<evidence type="ECO:0000256" key="1">
    <source>
        <dbReference type="ARBA" id="ARBA00004496"/>
    </source>
</evidence>